<evidence type="ECO:0000259" key="3">
    <source>
        <dbReference type="Pfam" id="PF22178"/>
    </source>
</evidence>
<sequence length="687" mass="78617">MATQSDYRYTLNTGDKYHFDVVSFQLTEGLSEPFKLELQLSSFDPNVPFSALIDTSVTFTFWLGDKAVRYVNGIVTGFGLGKSGFVRSYYQMIVQPALVRAGLQSDSRIFQHQNSEKIIRTLLQKNRVDKVAFEALPLDWEREYCVQYRETDFAFIERLAAEEGWYYYFSHEEENHVLHFGHQSTTSPILGTLTYNAMPAGDRPFASLWQFEYCRKVTTNQHTLRDYTFLNPNYPLEHQQSAVHSNGVSSSSSQLSYENYDYPGRYKRDEQGRPFSRYRLESALALSETAQATGDDMRVIPGYGFTLEGHINAAFNQDWFVVRVEHQGYQTGVMEEEAGEAGNRYENKLFLIPHHTPWRSPQKPHPIIRGTQVAHVVGPEGEEIYCDEWGRVKLQFPWDRRGKFDEHSSCWVRVMQGWAGAQYGNMMLPRIGDEVLVKFLHGDPDQPIVTGRTYHSTTEPPYLLPKHKTRTTIKSKTHKGNGFNELRFEDEQGQEEIFLHAEKDLNHIVKHDETTQIGNDRTEQVARDEIVNIGNNRTETVVQDEDLTINRDQTHSIGRNRITKIEQDDILNINNSRYVNVHGDTIIHVGNELNIDIAQNGTWHAGEVFEQICETFDLEGYEQVELSGPGGSIIINREGITLVGDVYIEGELCQEGGAPDMVSVLQLAANEGQEICMDCLRLKLQQE</sequence>
<dbReference type="SUPFAM" id="SSF69279">
    <property type="entry name" value="Phage tail proteins"/>
    <property type="match status" value="2"/>
</dbReference>
<dbReference type="STRING" id="1908266.BKK55_02515"/>
<dbReference type="InterPro" id="IPR006531">
    <property type="entry name" value="Gp5/Vgr_OB"/>
</dbReference>
<dbReference type="InterPro" id="IPR017847">
    <property type="entry name" value="T6SS_RhsGE_Vgr_subset"/>
</dbReference>
<comment type="caution">
    <text evidence="4">The sequence shown here is derived from an EMBL/GenBank/DDBJ whole genome shotgun (WGS) entry which is preliminary data.</text>
</comment>
<dbReference type="Gene3D" id="3.55.50.10">
    <property type="entry name" value="Baseplate protein-like domains"/>
    <property type="match status" value="1"/>
</dbReference>
<protein>
    <submittedName>
        <fullName evidence="4">Type IV secretion protein Rhs</fullName>
    </submittedName>
</protein>
<dbReference type="RefSeq" id="WP_077550434.1">
    <property type="nucleotide sequence ID" value="NZ_MLHO01000014.1"/>
</dbReference>
<dbReference type="AlphaFoldDB" id="A0A1V3JNU7"/>
<proteinExistence type="inferred from homology"/>
<dbReference type="EMBL" id="MLHO01000014">
    <property type="protein sequence ID" value="OOF58500.1"/>
    <property type="molecule type" value="Genomic_DNA"/>
</dbReference>
<dbReference type="InterPro" id="IPR006533">
    <property type="entry name" value="T6SS_Vgr_RhsGE"/>
</dbReference>
<dbReference type="Gene3D" id="4.10.220.110">
    <property type="match status" value="1"/>
</dbReference>
<dbReference type="InterPro" id="IPR054030">
    <property type="entry name" value="Gp5_Vgr_C"/>
</dbReference>
<dbReference type="SUPFAM" id="SSF69349">
    <property type="entry name" value="Phage fibre proteins"/>
    <property type="match status" value="1"/>
</dbReference>
<dbReference type="PANTHER" id="PTHR32305">
    <property type="match status" value="1"/>
</dbReference>
<dbReference type="OrthoDB" id="6710627at2"/>
<comment type="similarity">
    <text evidence="1">Belongs to the VgrG protein family.</text>
</comment>
<evidence type="ECO:0000313" key="4">
    <source>
        <dbReference type="EMBL" id="OOF58500.1"/>
    </source>
</evidence>
<organism evidence="4 5">
    <name type="scientific">Rodentibacter genomosp. 2</name>
    <dbReference type="NCBI Taxonomy" id="1908266"/>
    <lineage>
        <taxon>Bacteria</taxon>
        <taxon>Pseudomonadati</taxon>
        <taxon>Pseudomonadota</taxon>
        <taxon>Gammaproteobacteria</taxon>
        <taxon>Pasteurellales</taxon>
        <taxon>Pasteurellaceae</taxon>
        <taxon>Rodentibacter</taxon>
    </lineage>
</organism>
<dbReference type="Gene3D" id="2.30.110.50">
    <property type="match status" value="1"/>
</dbReference>
<dbReference type="Pfam" id="PF04717">
    <property type="entry name" value="Phage_base_V"/>
    <property type="match status" value="1"/>
</dbReference>
<dbReference type="NCBIfam" id="TIGR01646">
    <property type="entry name" value="vgr_GE"/>
    <property type="match status" value="1"/>
</dbReference>
<dbReference type="Pfam" id="PF22178">
    <property type="entry name" value="Gp5_trimer_C"/>
    <property type="match status" value="1"/>
</dbReference>
<gene>
    <name evidence="4" type="ORF">BKK55_02515</name>
</gene>
<dbReference type="SUPFAM" id="SSF69255">
    <property type="entry name" value="gp5 N-terminal domain-like"/>
    <property type="match status" value="1"/>
</dbReference>
<dbReference type="NCBIfam" id="TIGR03361">
    <property type="entry name" value="VI_Rhs_Vgr"/>
    <property type="match status" value="1"/>
</dbReference>
<evidence type="ECO:0000259" key="2">
    <source>
        <dbReference type="Pfam" id="PF04717"/>
    </source>
</evidence>
<dbReference type="PANTHER" id="PTHR32305:SF11">
    <property type="entry name" value="TYPE VI SECRETION SYSTEM SPIKE PROTEIN VGRG3"/>
    <property type="match status" value="1"/>
</dbReference>
<dbReference type="Gene3D" id="2.40.50.230">
    <property type="entry name" value="Gp5 N-terminal domain"/>
    <property type="match status" value="1"/>
</dbReference>
<reference evidence="4 5" key="1">
    <citation type="submission" date="2016-10" db="EMBL/GenBank/DDBJ databases">
        <title>Rodentibacter gen. nov. and new species.</title>
        <authorList>
            <person name="Christensen H."/>
        </authorList>
    </citation>
    <scope>NUCLEOTIDE SEQUENCE [LARGE SCALE GENOMIC DNA]</scope>
    <source>
        <strain evidence="4 5">1996246016</strain>
    </source>
</reference>
<dbReference type="InterPro" id="IPR050708">
    <property type="entry name" value="T6SS_VgrG/RHS"/>
</dbReference>
<dbReference type="Proteomes" id="UP000188541">
    <property type="component" value="Unassembled WGS sequence"/>
</dbReference>
<evidence type="ECO:0000313" key="5">
    <source>
        <dbReference type="Proteomes" id="UP000188541"/>
    </source>
</evidence>
<feature type="domain" description="Gp5/Type VI secretion system Vgr protein OB-fold" evidence="2">
    <location>
        <begin position="387"/>
        <end position="454"/>
    </location>
</feature>
<dbReference type="InterPro" id="IPR037026">
    <property type="entry name" value="Vgr_OB-fold_dom_sf"/>
</dbReference>
<feature type="domain" description="Gp5/Type VI secretion system Vgr C-terminal trimerisation" evidence="3">
    <location>
        <begin position="471"/>
        <end position="573"/>
    </location>
</feature>
<name>A0A1V3JNU7_9PAST</name>
<evidence type="ECO:0000256" key="1">
    <source>
        <dbReference type="ARBA" id="ARBA00005558"/>
    </source>
</evidence>
<keyword evidence="5" id="KW-1185">Reference proteome</keyword>
<accession>A0A1V3JNU7</accession>
<dbReference type="Pfam" id="PF05954">
    <property type="entry name" value="Phage_GPD"/>
    <property type="match status" value="1"/>
</dbReference>